<sequence length="276" mass="29489">MTPEVRRIDLVAGELTLSALLCAAENPRAVVVALHGAGTSAHYFDGRAHPDVSLLALGARLGYTMLAIDRPGYPVSTPDPAGGQSIAQQAHTIAAALRTFRANHAVGQGLFLLGHSFGSAVAMTMAAAPDTTEVLGLDLSGWGADFADGLNLDTVRLHWGPLRLYPPGTFRSGAAMLGPVPPNERAEVFTWTTQFADIAAKIPVPVRFTFAEHEAIWRHDPDALRTLSAAFHTAPTVLVDHHPNAGHNISLGWTARAHHLRSLAFFEECLPHRATT</sequence>
<dbReference type="OrthoDB" id="4276066at2"/>
<dbReference type="SUPFAM" id="SSF53474">
    <property type="entry name" value="alpha/beta-Hydrolases"/>
    <property type="match status" value="1"/>
</dbReference>
<gene>
    <name evidence="2" type="ORF">F3087_18545</name>
</gene>
<comment type="caution">
    <text evidence="2">The sequence shown here is derived from an EMBL/GenBank/DDBJ whole genome shotgun (WGS) entry which is preliminary data.</text>
</comment>
<keyword evidence="2" id="KW-0378">Hydrolase</keyword>
<evidence type="ECO:0000259" key="1">
    <source>
        <dbReference type="Pfam" id="PF12697"/>
    </source>
</evidence>
<dbReference type="InterPro" id="IPR000073">
    <property type="entry name" value="AB_hydrolase_1"/>
</dbReference>
<dbReference type="GO" id="GO:0016787">
    <property type="term" value="F:hydrolase activity"/>
    <property type="evidence" value="ECO:0007669"/>
    <property type="project" value="UniProtKB-KW"/>
</dbReference>
<dbReference type="EMBL" id="VXLC01000006">
    <property type="protein sequence ID" value="KAA8887655.1"/>
    <property type="molecule type" value="Genomic_DNA"/>
</dbReference>
<evidence type="ECO:0000313" key="2">
    <source>
        <dbReference type="EMBL" id="KAA8887655.1"/>
    </source>
</evidence>
<name>A0A5N0EHV0_9NOCA</name>
<reference evidence="2 3" key="1">
    <citation type="submission" date="2019-09" db="EMBL/GenBank/DDBJ databases">
        <authorList>
            <person name="Wang X."/>
        </authorList>
    </citation>
    <scope>NUCLEOTIDE SEQUENCE [LARGE SCALE GENOMIC DNA]</scope>
    <source>
        <strain evidence="2 3">CICC 11023</strain>
    </source>
</reference>
<dbReference type="Pfam" id="PF12697">
    <property type="entry name" value="Abhydrolase_6"/>
    <property type="match status" value="1"/>
</dbReference>
<protein>
    <submittedName>
        <fullName evidence="2">Alpha/beta fold hydrolase</fullName>
    </submittedName>
</protein>
<evidence type="ECO:0000313" key="3">
    <source>
        <dbReference type="Proteomes" id="UP000323876"/>
    </source>
</evidence>
<proteinExistence type="predicted"/>
<dbReference type="InterPro" id="IPR029058">
    <property type="entry name" value="AB_hydrolase_fold"/>
</dbReference>
<organism evidence="2 3">
    <name type="scientific">Nocardia colli</name>
    <dbReference type="NCBI Taxonomy" id="2545717"/>
    <lineage>
        <taxon>Bacteria</taxon>
        <taxon>Bacillati</taxon>
        <taxon>Actinomycetota</taxon>
        <taxon>Actinomycetes</taxon>
        <taxon>Mycobacteriales</taxon>
        <taxon>Nocardiaceae</taxon>
        <taxon>Nocardia</taxon>
    </lineage>
</organism>
<feature type="domain" description="AB hydrolase-1" evidence="1">
    <location>
        <begin position="31"/>
        <end position="248"/>
    </location>
</feature>
<dbReference type="AlphaFoldDB" id="A0A5N0EHV0"/>
<keyword evidence="3" id="KW-1185">Reference proteome</keyword>
<dbReference type="Proteomes" id="UP000323876">
    <property type="component" value="Unassembled WGS sequence"/>
</dbReference>
<accession>A0A5N0EHV0</accession>
<dbReference type="RefSeq" id="WP_150403225.1">
    <property type="nucleotide sequence ID" value="NZ_VXLC01000006.1"/>
</dbReference>
<dbReference type="Gene3D" id="3.40.50.1820">
    <property type="entry name" value="alpha/beta hydrolase"/>
    <property type="match status" value="1"/>
</dbReference>